<feature type="transmembrane region" description="Helical" evidence="8">
    <location>
        <begin position="249"/>
        <end position="268"/>
    </location>
</feature>
<dbReference type="InterPro" id="IPR037294">
    <property type="entry name" value="ABC_BtuC-like"/>
</dbReference>
<keyword evidence="4 7" id="KW-0812">Transmembrane</keyword>
<name>A0A2M9W8U8_9GAMM</name>
<feature type="transmembrane region" description="Helical" evidence="8">
    <location>
        <begin position="222"/>
        <end position="243"/>
    </location>
</feature>
<feature type="transmembrane region" description="Helical" evidence="8">
    <location>
        <begin position="197"/>
        <end position="215"/>
    </location>
</feature>
<gene>
    <name evidence="9" type="ORF">PRCB_18775</name>
</gene>
<evidence type="ECO:0000256" key="7">
    <source>
        <dbReference type="RuleBase" id="RU003943"/>
    </source>
</evidence>
<dbReference type="EMBL" id="PIQI01000026">
    <property type="protein sequence ID" value="PJZ03941.1"/>
    <property type="molecule type" value="Genomic_DNA"/>
</dbReference>
<keyword evidence="5 8" id="KW-1133">Transmembrane helix</keyword>
<evidence type="ECO:0000256" key="1">
    <source>
        <dbReference type="ARBA" id="ARBA00004141"/>
    </source>
</evidence>
<reference evidence="9 10" key="1">
    <citation type="submission" date="2017-11" db="EMBL/GenBank/DDBJ databases">
        <title>The genome sequence of Pantoea rodasii DSM 26611.</title>
        <authorList>
            <person name="Gao J."/>
            <person name="Mao X."/>
            <person name="Sun J."/>
        </authorList>
    </citation>
    <scope>NUCLEOTIDE SEQUENCE [LARGE SCALE GENOMIC DNA]</scope>
    <source>
        <strain evidence="9 10">DSM 26611</strain>
    </source>
</reference>
<comment type="subcellular location">
    <subcellularLocation>
        <location evidence="7">Cell membrane</location>
        <topology evidence="7">Multi-pass membrane protein</topology>
    </subcellularLocation>
    <subcellularLocation>
        <location evidence="1">Membrane</location>
        <topology evidence="1">Multi-pass membrane protein</topology>
    </subcellularLocation>
</comment>
<dbReference type="GO" id="GO:0043190">
    <property type="term" value="C:ATP-binding cassette (ABC) transporter complex"/>
    <property type="evidence" value="ECO:0007669"/>
    <property type="project" value="InterPro"/>
</dbReference>
<dbReference type="CDD" id="cd06550">
    <property type="entry name" value="TM_ABC_iron-siderophores_like"/>
    <property type="match status" value="1"/>
</dbReference>
<dbReference type="Pfam" id="PF00950">
    <property type="entry name" value="ABC-3"/>
    <property type="match status" value="1"/>
</dbReference>
<keyword evidence="3" id="KW-0410">Iron transport</keyword>
<feature type="transmembrane region" description="Helical" evidence="8">
    <location>
        <begin position="94"/>
        <end position="111"/>
    </location>
</feature>
<dbReference type="SUPFAM" id="SSF81345">
    <property type="entry name" value="ABC transporter involved in vitamin B12 uptake, BtuC"/>
    <property type="match status" value="1"/>
</dbReference>
<dbReference type="GO" id="GO:0071281">
    <property type="term" value="P:cellular response to iron ion"/>
    <property type="evidence" value="ECO:0007669"/>
    <property type="project" value="UniProtKB-ARBA"/>
</dbReference>
<keyword evidence="7" id="KW-0813">Transport</keyword>
<keyword evidence="3" id="KW-0408">Iron</keyword>
<evidence type="ECO:0000256" key="2">
    <source>
        <dbReference type="ARBA" id="ARBA00008034"/>
    </source>
</evidence>
<dbReference type="InterPro" id="IPR001626">
    <property type="entry name" value="ABC_TroCD"/>
</dbReference>
<dbReference type="GO" id="GO:0055085">
    <property type="term" value="P:transmembrane transport"/>
    <property type="evidence" value="ECO:0007669"/>
    <property type="project" value="InterPro"/>
</dbReference>
<dbReference type="PANTHER" id="PTHR30477:SF24">
    <property type="entry name" value="IRON TRANSPORT SYSTEM MEMBRANE PROTEIN HI_0359-RELATED"/>
    <property type="match status" value="1"/>
</dbReference>
<dbReference type="RefSeq" id="WP_100703125.1">
    <property type="nucleotide sequence ID" value="NZ_MLFP01000009.1"/>
</dbReference>
<feature type="transmembrane region" description="Helical" evidence="8">
    <location>
        <begin position="12"/>
        <end position="37"/>
    </location>
</feature>
<protein>
    <submittedName>
        <fullName evidence="9">Iron ABC transporter permease</fullName>
    </submittedName>
</protein>
<evidence type="ECO:0000256" key="5">
    <source>
        <dbReference type="ARBA" id="ARBA00022989"/>
    </source>
</evidence>
<dbReference type="AlphaFoldDB" id="A0A2M9W8U8"/>
<evidence type="ECO:0000256" key="4">
    <source>
        <dbReference type="ARBA" id="ARBA00022692"/>
    </source>
</evidence>
<evidence type="ECO:0000256" key="6">
    <source>
        <dbReference type="ARBA" id="ARBA00023136"/>
    </source>
</evidence>
<dbReference type="GO" id="GO:0010043">
    <property type="term" value="P:response to zinc ion"/>
    <property type="evidence" value="ECO:0007669"/>
    <property type="project" value="TreeGrafter"/>
</dbReference>
<dbReference type="FunFam" id="1.10.3470.10:FF:000003">
    <property type="entry name" value="Iron ABC transporter permease SitD"/>
    <property type="match status" value="1"/>
</dbReference>
<dbReference type="GO" id="GO:0006826">
    <property type="term" value="P:iron ion transport"/>
    <property type="evidence" value="ECO:0007669"/>
    <property type="project" value="UniProtKB-KW"/>
</dbReference>
<keyword evidence="6 8" id="KW-0472">Membrane</keyword>
<sequence length="281" mass="30221">MSEILLSPFDFEFMNMALIITLILSLPCAMLSAFLVLKGWSLLGDAMSHAVFPGVVLAWWIGFPFAIGAFIAGMLCALATGFISQNSRIKPDTVMGIVFSGMFGAGLVLYLKLKPEVHLDHILFGDMLGIGWADIAQTAVIALLVVLVLSVKWRDLLLHAFDPQQARACGINANLMHYGLLCLIALTIVAALKSVGVILSIAMLIAPGAIALLLARRFLQVMLLAVLIATLTGLCGVYASFFLDSAPGPTIVVLYSLLFVVTFVGVSWRERANRHGFAAIK</sequence>
<accession>A0A2M9W8U8</accession>
<dbReference type="OrthoDB" id="9804300at2"/>
<feature type="transmembrane region" description="Helical" evidence="8">
    <location>
        <begin position="57"/>
        <end position="82"/>
    </location>
</feature>
<evidence type="ECO:0000313" key="10">
    <source>
        <dbReference type="Proteomes" id="UP000232062"/>
    </source>
</evidence>
<feature type="transmembrane region" description="Helical" evidence="8">
    <location>
        <begin position="171"/>
        <end position="191"/>
    </location>
</feature>
<keyword evidence="3" id="KW-0406">Ion transport</keyword>
<dbReference type="STRING" id="1076549.HA45_13545"/>
<proteinExistence type="inferred from homology"/>
<organism evidence="9 10">
    <name type="scientific">Pantoea rodasii</name>
    <dbReference type="NCBI Taxonomy" id="1076549"/>
    <lineage>
        <taxon>Bacteria</taxon>
        <taxon>Pseudomonadati</taxon>
        <taxon>Pseudomonadota</taxon>
        <taxon>Gammaproteobacteria</taxon>
        <taxon>Enterobacterales</taxon>
        <taxon>Erwiniaceae</taxon>
        <taxon>Pantoea</taxon>
    </lineage>
</organism>
<feature type="transmembrane region" description="Helical" evidence="8">
    <location>
        <begin position="131"/>
        <end position="151"/>
    </location>
</feature>
<evidence type="ECO:0000256" key="3">
    <source>
        <dbReference type="ARBA" id="ARBA00022496"/>
    </source>
</evidence>
<comment type="caution">
    <text evidence="9">The sequence shown here is derived from an EMBL/GenBank/DDBJ whole genome shotgun (WGS) entry which is preliminary data.</text>
</comment>
<keyword evidence="10" id="KW-1185">Reference proteome</keyword>
<evidence type="ECO:0000256" key="8">
    <source>
        <dbReference type="SAM" id="Phobius"/>
    </source>
</evidence>
<dbReference type="Gene3D" id="1.10.3470.10">
    <property type="entry name" value="ABC transporter involved in vitamin B12 uptake, BtuC"/>
    <property type="match status" value="1"/>
</dbReference>
<evidence type="ECO:0000313" key="9">
    <source>
        <dbReference type="EMBL" id="PJZ03941.1"/>
    </source>
</evidence>
<comment type="similarity">
    <text evidence="2 7">Belongs to the ABC-3 integral membrane protein family.</text>
</comment>
<dbReference type="Proteomes" id="UP000232062">
    <property type="component" value="Unassembled WGS sequence"/>
</dbReference>
<dbReference type="PANTHER" id="PTHR30477">
    <property type="entry name" value="ABC-TRANSPORTER METAL-BINDING PROTEIN"/>
    <property type="match status" value="1"/>
</dbReference>